<dbReference type="Pfam" id="PF14309">
    <property type="entry name" value="DUF4378"/>
    <property type="match status" value="1"/>
</dbReference>
<dbReference type="InterPro" id="IPR044257">
    <property type="entry name" value="TRM32-like"/>
</dbReference>
<accession>A0AAP0G7R0</accession>
<name>A0AAP0G7R0_9ASPA</name>
<dbReference type="InterPro" id="IPR025486">
    <property type="entry name" value="DUF4378"/>
</dbReference>
<dbReference type="PANTHER" id="PTHR47071:SF9">
    <property type="entry name" value="TRM32-LIKE PROTEIN (DUF3741)"/>
    <property type="match status" value="1"/>
</dbReference>
<sequence length="715" mass="81726">MATEIESSKIALNFDSSVISEHELVALKENRESVNRMLDEACSGIDAVDDFSGSHYNLDEMPNKFLDEHIALKRKLLEARDTLSRKENEFAIQSKLLDRLELFIANRETLLDNPEGPDYISPDLVEILESPTEIKMLRKSASCPEFSVNSADILFPRHKIMRRVSFVNQGTKFETSSFINTKGVSSCSEGRMNDVIIIENRKDKHRILRDGILHKVPFGHKLPDDVEDKNLNLRNDPSSEICDGGGEGSKLNAAHDFYRKWAHKSFQRSCLSVESLDKYPQLFENVLLDEKRKVPERSKSVREDNGLPRFPKNLGRMLSSPALRSYSFNKDVLSDAYQETTETLTLERHGKERKRFVRSKSIHEDTDLQEGNLSKSFGRMLSSPLLRSYSFNKVLESSGYLESTKMVTPEPLGNCMEKPILEKNDCEHEVVVEPDILSSVEDTVNSDKVFTPTVESFVEMVDSRVNPVSVESCTHVKPSFITEVMEEEPDFDCMPATRTKDECDVKSGSPSFSSFLDISLLEGSASSAKDIRTKELQPMHTVSAEQHQPSDSRSNMDCIKHNYLEHSNPDHNHKQMASDASSFRIHIDRKDESVFEFVRHVLTKLRYRILHQKTEFASYELGDEFHDAPFEQQLLSMPEGNYLLKDVWDKIRCHFHSPLGLDATIDDLMAHTFAKNDGWLNLYCDAERVASQLERLILDDLLEESTVHYSNWFAF</sequence>
<dbReference type="EMBL" id="JBBWWQ010000007">
    <property type="protein sequence ID" value="KAK8942764.1"/>
    <property type="molecule type" value="Genomic_DNA"/>
</dbReference>
<dbReference type="AlphaFoldDB" id="A0AAP0G7R0"/>
<evidence type="ECO:0000313" key="3">
    <source>
        <dbReference type="Proteomes" id="UP001418222"/>
    </source>
</evidence>
<feature type="domain" description="DUF4378" evidence="1">
    <location>
        <begin position="630"/>
        <end position="704"/>
    </location>
</feature>
<evidence type="ECO:0000313" key="2">
    <source>
        <dbReference type="EMBL" id="KAK8942764.1"/>
    </source>
</evidence>
<comment type="caution">
    <text evidence="2">The sequence shown here is derived from an EMBL/GenBank/DDBJ whole genome shotgun (WGS) entry which is preliminary data.</text>
</comment>
<reference evidence="2 3" key="1">
    <citation type="journal article" date="2022" name="Nat. Plants">
        <title>Genomes of leafy and leafless Platanthera orchids illuminate the evolution of mycoheterotrophy.</title>
        <authorList>
            <person name="Li M.H."/>
            <person name="Liu K.W."/>
            <person name="Li Z."/>
            <person name="Lu H.C."/>
            <person name="Ye Q.L."/>
            <person name="Zhang D."/>
            <person name="Wang J.Y."/>
            <person name="Li Y.F."/>
            <person name="Zhong Z.M."/>
            <person name="Liu X."/>
            <person name="Yu X."/>
            <person name="Liu D.K."/>
            <person name="Tu X.D."/>
            <person name="Liu B."/>
            <person name="Hao Y."/>
            <person name="Liao X.Y."/>
            <person name="Jiang Y.T."/>
            <person name="Sun W.H."/>
            <person name="Chen J."/>
            <person name="Chen Y.Q."/>
            <person name="Ai Y."/>
            <person name="Zhai J.W."/>
            <person name="Wu S.S."/>
            <person name="Zhou Z."/>
            <person name="Hsiao Y.Y."/>
            <person name="Wu W.L."/>
            <person name="Chen Y.Y."/>
            <person name="Lin Y.F."/>
            <person name="Hsu J.L."/>
            <person name="Li C.Y."/>
            <person name="Wang Z.W."/>
            <person name="Zhao X."/>
            <person name="Zhong W.Y."/>
            <person name="Ma X.K."/>
            <person name="Ma L."/>
            <person name="Huang J."/>
            <person name="Chen G.Z."/>
            <person name="Huang M.Z."/>
            <person name="Huang L."/>
            <person name="Peng D.H."/>
            <person name="Luo Y.B."/>
            <person name="Zou S.Q."/>
            <person name="Chen S.P."/>
            <person name="Lan S."/>
            <person name="Tsai W.C."/>
            <person name="Van de Peer Y."/>
            <person name="Liu Z.J."/>
        </authorList>
    </citation>
    <scope>NUCLEOTIDE SEQUENCE [LARGE SCALE GENOMIC DNA]</scope>
    <source>
        <strain evidence="2">Lor287</strain>
    </source>
</reference>
<keyword evidence="3" id="KW-1185">Reference proteome</keyword>
<proteinExistence type="predicted"/>
<gene>
    <name evidence="2" type="ORF">KSP39_PZI008930</name>
</gene>
<organism evidence="2 3">
    <name type="scientific">Platanthera zijinensis</name>
    <dbReference type="NCBI Taxonomy" id="2320716"/>
    <lineage>
        <taxon>Eukaryota</taxon>
        <taxon>Viridiplantae</taxon>
        <taxon>Streptophyta</taxon>
        <taxon>Embryophyta</taxon>
        <taxon>Tracheophyta</taxon>
        <taxon>Spermatophyta</taxon>
        <taxon>Magnoliopsida</taxon>
        <taxon>Liliopsida</taxon>
        <taxon>Asparagales</taxon>
        <taxon>Orchidaceae</taxon>
        <taxon>Orchidoideae</taxon>
        <taxon>Orchideae</taxon>
        <taxon>Orchidinae</taxon>
        <taxon>Platanthera</taxon>
    </lineage>
</organism>
<evidence type="ECO:0000259" key="1">
    <source>
        <dbReference type="Pfam" id="PF14309"/>
    </source>
</evidence>
<protein>
    <recommendedName>
        <fullName evidence="1">DUF4378 domain-containing protein</fullName>
    </recommendedName>
</protein>
<dbReference type="Proteomes" id="UP001418222">
    <property type="component" value="Unassembled WGS sequence"/>
</dbReference>
<dbReference type="PANTHER" id="PTHR47071">
    <property type="entry name" value="PROTEIN TRM32"/>
    <property type="match status" value="1"/>
</dbReference>